<reference evidence="2 3" key="1">
    <citation type="submission" date="2019-03" db="EMBL/GenBank/DDBJ databases">
        <title>Single cell metagenomics reveals metabolic interactions within the superorganism composed of flagellate Streblomastix strix and complex community of Bacteroidetes bacteria on its surface.</title>
        <authorList>
            <person name="Treitli S.C."/>
            <person name="Kolisko M."/>
            <person name="Husnik F."/>
            <person name="Keeling P."/>
            <person name="Hampl V."/>
        </authorList>
    </citation>
    <scope>NUCLEOTIDE SEQUENCE [LARGE SCALE GENOMIC DNA]</scope>
    <source>
        <strain evidence="2">ST1C</strain>
    </source>
</reference>
<evidence type="ECO:0008006" key="4">
    <source>
        <dbReference type="Google" id="ProtNLM"/>
    </source>
</evidence>
<dbReference type="AlphaFoldDB" id="A0A5J4T7V1"/>
<proteinExistence type="predicted"/>
<keyword evidence="1" id="KW-0812">Transmembrane</keyword>
<keyword evidence="1" id="KW-0472">Membrane</keyword>
<organism evidence="2 3">
    <name type="scientific">Streblomastix strix</name>
    <dbReference type="NCBI Taxonomy" id="222440"/>
    <lineage>
        <taxon>Eukaryota</taxon>
        <taxon>Metamonada</taxon>
        <taxon>Preaxostyla</taxon>
        <taxon>Oxymonadida</taxon>
        <taxon>Streblomastigidae</taxon>
        <taxon>Streblomastix</taxon>
    </lineage>
</organism>
<dbReference type="InterPro" id="IPR011989">
    <property type="entry name" value="ARM-like"/>
</dbReference>
<evidence type="ECO:0000256" key="1">
    <source>
        <dbReference type="SAM" id="Phobius"/>
    </source>
</evidence>
<evidence type="ECO:0000313" key="3">
    <source>
        <dbReference type="Proteomes" id="UP000324800"/>
    </source>
</evidence>
<dbReference type="SUPFAM" id="SSF48371">
    <property type="entry name" value="ARM repeat"/>
    <property type="match status" value="1"/>
</dbReference>
<keyword evidence="1" id="KW-1133">Transmembrane helix</keyword>
<gene>
    <name evidence="2" type="ORF">EZS28_051018</name>
</gene>
<feature type="transmembrane region" description="Helical" evidence="1">
    <location>
        <begin position="49"/>
        <end position="66"/>
    </location>
</feature>
<dbReference type="InterPro" id="IPR016024">
    <property type="entry name" value="ARM-type_fold"/>
</dbReference>
<protein>
    <recommendedName>
        <fullName evidence="4">Armadillo repeat-containing domain-containing protein</fullName>
    </recommendedName>
</protein>
<evidence type="ECO:0000313" key="2">
    <source>
        <dbReference type="EMBL" id="KAA6353455.1"/>
    </source>
</evidence>
<dbReference type="EMBL" id="SNRW01038083">
    <property type="protein sequence ID" value="KAA6353455.1"/>
    <property type="molecule type" value="Genomic_DNA"/>
</dbReference>
<sequence>MSEFENDQDIVHVSTSVLSVLAENEKNRNDIIAEGFPNTMFRLLTHNNTMVAFQGLTLALNLLYFGSDSTKQKVKQAVPLNVVCQLTHEMGQNDDDVMTAQLLIDWLLFLS</sequence>
<name>A0A5J4T7V1_9EUKA</name>
<dbReference type="Proteomes" id="UP000324800">
    <property type="component" value="Unassembled WGS sequence"/>
</dbReference>
<accession>A0A5J4T7V1</accession>
<dbReference type="Gene3D" id="1.25.10.10">
    <property type="entry name" value="Leucine-rich Repeat Variant"/>
    <property type="match status" value="1"/>
</dbReference>
<comment type="caution">
    <text evidence="2">The sequence shown here is derived from an EMBL/GenBank/DDBJ whole genome shotgun (WGS) entry which is preliminary data.</text>
</comment>